<gene>
    <name evidence="1" type="ORF">JJJ17_07165</name>
</gene>
<comment type="caution">
    <text evidence="1">The sequence shown here is derived from an EMBL/GenBank/DDBJ whole genome shotgun (WGS) entry which is preliminary data.</text>
</comment>
<dbReference type="RefSeq" id="WP_200684986.1">
    <property type="nucleotide sequence ID" value="NZ_JAEPRQ010000002.1"/>
</dbReference>
<accession>A0A934W0D6</accession>
<dbReference type="AlphaFoldDB" id="A0A934W0D6"/>
<protein>
    <submittedName>
        <fullName evidence="1">Uncharacterized protein</fullName>
    </submittedName>
</protein>
<reference evidence="1" key="1">
    <citation type="submission" date="2021-01" db="EMBL/GenBank/DDBJ databases">
        <title>Paracoccus amoyensis sp. nov., isolated from the surface seawater along the coast of Xiamen Island, China.</title>
        <authorList>
            <person name="Lyu L."/>
        </authorList>
    </citation>
    <scope>NUCLEOTIDE SEQUENCE</scope>
    <source>
        <strain evidence="1">MJ17</strain>
    </source>
</reference>
<dbReference type="EMBL" id="JAEPRQ010000002">
    <property type="protein sequence ID" value="MBK4215699.1"/>
    <property type="molecule type" value="Genomic_DNA"/>
</dbReference>
<dbReference type="Proteomes" id="UP000640485">
    <property type="component" value="Unassembled WGS sequence"/>
</dbReference>
<name>A0A934W0D6_9RHOB</name>
<proteinExistence type="predicted"/>
<sequence>MITRDKLEAIYLQLGMADNLIAALAICVDHADGCTEQMRRKSFDALIGCADALEAQMKAAHASVDDVWNRLVEAEGEA</sequence>
<evidence type="ECO:0000313" key="2">
    <source>
        <dbReference type="Proteomes" id="UP000640485"/>
    </source>
</evidence>
<organism evidence="1 2">
    <name type="scientific">Paracoccus caeni</name>
    <dbReference type="NCBI Taxonomy" id="657651"/>
    <lineage>
        <taxon>Bacteria</taxon>
        <taxon>Pseudomonadati</taxon>
        <taxon>Pseudomonadota</taxon>
        <taxon>Alphaproteobacteria</taxon>
        <taxon>Rhodobacterales</taxon>
        <taxon>Paracoccaceae</taxon>
        <taxon>Paracoccus</taxon>
    </lineage>
</organism>
<evidence type="ECO:0000313" key="1">
    <source>
        <dbReference type="EMBL" id="MBK4215699.1"/>
    </source>
</evidence>
<keyword evidence="2" id="KW-1185">Reference proteome</keyword>